<keyword evidence="3" id="KW-1185">Reference proteome</keyword>
<dbReference type="EMBL" id="LGCL01000027">
    <property type="protein sequence ID" value="KPL75511.1"/>
    <property type="molecule type" value="Genomic_DNA"/>
</dbReference>
<dbReference type="Gene3D" id="1.10.530.10">
    <property type="match status" value="1"/>
</dbReference>
<comment type="caution">
    <text evidence="2">The sequence shown here is derived from an EMBL/GenBank/DDBJ whole genome shotgun (WGS) entry which is preliminary data.</text>
</comment>
<dbReference type="RefSeq" id="WP_075063404.1">
    <property type="nucleotide sequence ID" value="NZ_LGCL01000027.1"/>
</dbReference>
<dbReference type="OrthoDB" id="160265at2"/>
<sequence length="530" mass="58129">MSRWATNELVCEVFVEHEGLPTGKEIYYACGKDLHEDWFETSACSQTDVSQCRGVYLHPAGSEAREKKVLVDLPPAEVWISLEGCDPQPPENRCDTPPRLLFGAEEPLPNELIIRINGLINGEPFSCEGGSCSIPLQPTGLQGSQVEFWADSSYGDSSEHYTGLVRVIPWGDFMAPEGKTQEDQSWYVDVLSSQWRGKPMASAAEIWQVFPTLGGPAEWLRSPESPEELESTLSYYYLAGMLIRNGAVDASGCPMGGLEGELTANVCGVQAALEQVHEWQNSFDAEILRVAEDTGVPAQLLKNIFSRESQFWPGIYKNYREAGLGQMTSNGADTILLWNPVFFEQFCPLVLSEGACQYGWNELDAYNQNLLRGALVQKVNATCVDCPLGIDMTQADFSVGVFAQTLLANCEQTGQIIYNTTKRTPGQLSSYEDLWRFTLVNYNAGAGCLGYAVTTAWRAGEPLDWEHVSSHLQEPCLGAIRYVEEVTSTEPLDVFAAPGEPTPTPGPTATPLPTLTPGPTPEPEDPFAPT</sequence>
<dbReference type="Proteomes" id="UP000050417">
    <property type="component" value="Unassembled WGS sequence"/>
</dbReference>
<protein>
    <recommendedName>
        <fullName evidence="4">Transglycosylase SLT domain-containing protein</fullName>
    </recommendedName>
</protein>
<gene>
    <name evidence="2" type="ORF">ADN00_12755</name>
</gene>
<organism evidence="2 3">
    <name type="scientific">Ornatilinea apprima</name>
    <dbReference type="NCBI Taxonomy" id="1134406"/>
    <lineage>
        <taxon>Bacteria</taxon>
        <taxon>Bacillati</taxon>
        <taxon>Chloroflexota</taxon>
        <taxon>Anaerolineae</taxon>
        <taxon>Anaerolineales</taxon>
        <taxon>Anaerolineaceae</taxon>
        <taxon>Ornatilinea</taxon>
    </lineage>
</organism>
<feature type="region of interest" description="Disordered" evidence="1">
    <location>
        <begin position="494"/>
        <end position="530"/>
    </location>
</feature>
<dbReference type="AlphaFoldDB" id="A0A0P6XKG6"/>
<feature type="compositionally biased region" description="Pro residues" evidence="1">
    <location>
        <begin position="500"/>
        <end position="530"/>
    </location>
</feature>
<reference evidence="2 3" key="1">
    <citation type="submission" date="2015-07" db="EMBL/GenBank/DDBJ databases">
        <title>Genome sequence of Ornatilinea apprima DSM 23815.</title>
        <authorList>
            <person name="Hemp J."/>
            <person name="Ward L.M."/>
            <person name="Pace L.A."/>
            <person name="Fischer W.W."/>
        </authorList>
    </citation>
    <scope>NUCLEOTIDE SEQUENCE [LARGE SCALE GENOMIC DNA]</scope>
    <source>
        <strain evidence="2 3">P3M-1</strain>
    </source>
</reference>
<accession>A0A0P6XKG6</accession>
<proteinExistence type="predicted"/>
<evidence type="ECO:0008006" key="4">
    <source>
        <dbReference type="Google" id="ProtNLM"/>
    </source>
</evidence>
<name>A0A0P6XKG6_9CHLR</name>
<evidence type="ECO:0000256" key="1">
    <source>
        <dbReference type="SAM" id="MobiDB-lite"/>
    </source>
</evidence>
<evidence type="ECO:0000313" key="2">
    <source>
        <dbReference type="EMBL" id="KPL75511.1"/>
    </source>
</evidence>
<evidence type="ECO:0000313" key="3">
    <source>
        <dbReference type="Proteomes" id="UP000050417"/>
    </source>
</evidence>